<name>A0A835YE09_9CHLO</name>
<feature type="region of interest" description="Disordered" evidence="10">
    <location>
        <begin position="669"/>
        <end position="845"/>
    </location>
</feature>
<dbReference type="EC" id="4.6.1.2" evidence="2"/>
<dbReference type="GO" id="GO:0005525">
    <property type="term" value="F:GTP binding"/>
    <property type="evidence" value="ECO:0007669"/>
    <property type="project" value="UniProtKB-KW"/>
</dbReference>
<evidence type="ECO:0000256" key="7">
    <source>
        <dbReference type="ARBA" id="ARBA00023293"/>
    </source>
</evidence>
<feature type="compositionally biased region" description="Low complexity" evidence="10">
    <location>
        <begin position="690"/>
        <end position="699"/>
    </location>
</feature>
<evidence type="ECO:0000256" key="2">
    <source>
        <dbReference type="ARBA" id="ARBA00012202"/>
    </source>
</evidence>
<dbReference type="GO" id="GO:0020037">
    <property type="term" value="F:heme binding"/>
    <property type="evidence" value="ECO:0007669"/>
    <property type="project" value="InterPro"/>
</dbReference>
<reference evidence="12" key="1">
    <citation type="journal article" date="2020" name="bioRxiv">
        <title>Comparative genomics of Chlamydomonas.</title>
        <authorList>
            <person name="Craig R.J."/>
            <person name="Hasan A.R."/>
            <person name="Ness R.W."/>
            <person name="Keightley P.D."/>
        </authorList>
    </citation>
    <scope>NUCLEOTIDE SEQUENCE</scope>
    <source>
        <strain evidence="12">CCAP 11/70</strain>
    </source>
</reference>
<evidence type="ECO:0000313" key="13">
    <source>
        <dbReference type="Proteomes" id="UP000612055"/>
    </source>
</evidence>
<dbReference type="Gene3D" id="3.90.1520.10">
    <property type="entry name" value="H-NOX domain"/>
    <property type="match status" value="1"/>
</dbReference>
<keyword evidence="6 8" id="KW-0456">Lyase</keyword>
<dbReference type="Pfam" id="PF00211">
    <property type="entry name" value="Guanylate_cyc"/>
    <property type="match status" value="1"/>
</dbReference>
<dbReference type="PANTHER" id="PTHR45655">
    <property type="entry name" value="GUANYLATE CYCLASE SOLUBLE SUBUNIT BETA-2"/>
    <property type="match status" value="1"/>
</dbReference>
<feature type="compositionally biased region" description="Low complexity" evidence="10">
    <location>
        <begin position="1040"/>
        <end position="1056"/>
    </location>
</feature>
<feature type="compositionally biased region" description="Gly residues" evidence="10">
    <location>
        <begin position="741"/>
        <end position="752"/>
    </location>
</feature>
<keyword evidence="13" id="KW-1185">Reference proteome</keyword>
<feature type="domain" description="Guanylate cyclase" evidence="11">
    <location>
        <begin position="407"/>
        <end position="535"/>
    </location>
</feature>
<dbReference type="InterPro" id="IPR011644">
    <property type="entry name" value="Heme_NO-bd"/>
</dbReference>
<dbReference type="GO" id="GO:0070482">
    <property type="term" value="P:response to oxygen levels"/>
    <property type="evidence" value="ECO:0007669"/>
    <property type="project" value="TreeGrafter"/>
</dbReference>
<dbReference type="SMART" id="SM00044">
    <property type="entry name" value="CYCc"/>
    <property type="match status" value="1"/>
</dbReference>
<dbReference type="PROSITE" id="PS00452">
    <property type="entry name" value="GUANYLATE_CYCLASE_1"/>
    <property type="match status" value="1"/>
</dbReference>
<gene>
    <name evidence="12" type="ORF">HYH03_002469</name>
</gene>
<dbReference type="Gene3D" id="6.10.250.780">
    <property type="match status" value="1"/>
</dbReference>
<dbReference type="InterPro" id="IPR042463">
    <property type="entry name" value="HNOB_dom_associated_sf"/>
</dbReference>
<comment type="caution">
    <text evidence="12">The sequence shown here is derived from an EMBL/GenBank/DDBJ whole genome shotgun (WGS) entry which is preliminary data.</text>
</comment>
<dbReference type="Pfam" id="PF07700">
    <property type="entry name" value="HNOB"/>
    <property type="match status" value="1"/>
</dbReference>
<dbReference type="InterPro" id="IPR038158">
    <property type="entry name" value="H-NOX_domain_sf"/>
</dbReference>
<dbReference type="InterPro" id="IPR001054">
    <property type="entry name" value="A/G_cyclase"/>
</dbReference>
<dbReference type="SUPFAM" id="SSF111126">
    <property type="entry name" value="Ligand-binding domain in the NO signalling and Golgi transport"/>
    <property type="match status" value="1"/>
</dbReference>
<feature type="compositionally biased region" description="Low complexity" evidence="10">
    <location>
        <begin position="778"/>
        <end position="787"/>
    </location>
</feature>
<dbReference type="InterPro" id="IPR011645">
    <property type="entry name" value="HNOB_dom_associated"/>
</dbReference>
<sequence>MIGWINLSVEAFICDSFGRDAWLKIIKQAHVETNWVSSCPYSDKITYDLVITGAGILGVSVPQALEAYGSYFVNYVVKQGYLRLLRSLGSNIAEFLANLNNLHLHLTMGFPAMVAPAFRVEQVTPISLLLHYHSIRPALWPIVTGVLKGSSQLLFGHGVEMEVLASREAGDCDHEIFRVTYPCQPALSAWHDHGAGAASLMALPPALFYELFPFHIVLDEECRIVQAGSVVTRLLGSTLLPGSPLSATFKLRHPYIPLEHGRMVLEADSLFLLKALSSGLELKGQMVQTTMPDGRPVLLFLGSPRLATLEELGAQGLFLADIPLHDMSRDFVLLAEQRQAEADLKERFEKLALELRLANERLEQATRWLDEERLRSDALLYRMLPADIAADLREGRRVEAISYPEVTILFSDMVGFTNTSAKSTPEEVYNMLNEMYDKFDALADAFPDVYKLETIGDAYFLVCNLTTECDKHVDIVIDFAIRMQEAARQVKNAQGEPVQIRVGIHTGPVVGGVLGAKTPRFSIYGDTVNVASRMESHGLPGKIHISGAAYARIVDKHKYAVRERGNIAVKGRGNMTTYLIGGTQDDWLLRHSSFDAQIDTAYVSAAARAAAGGAGAGREGSFVITASNRSVGDLASLSSRVGMEAITEGDEDRMSRNPTALVARESVNSFTTVNGQPPPNSGTGGGGGSDRSSSQQVAGGASGGGSGQMSAGQMFGSIAGPPTSAEGGPGELPPMASSPAVGGGGGGGGGGVLSALRSVDSFRDMRSNGSFREPGGPPAIASPSAAGRETSFRAVYARGGRSTGPNSPVPHPVLTHSASRSNLAPPGSGLTAFGGGGGGGGSGNDAHIVDAAPFAADSYPAEPNAHMPPLRRGSSALGHGAGGAGSPVADGSPLAAGSHLGMVMARSVTSKVSPLAAAAAAAAAAVAAQAAAVAAAAGQEAEAAQSPKGGALSPVAEVSSRLSDLGSPSDKAQAAPASPEPTRSVPFLSVGSLLPGRGRSDGPRAPSMAGAAGGGPSHSPSRSATTGSTGLGDDAPPTPSGKSKGLVGKLKSLLKK</sequence>
<dbReference type="Pfam" id="PF07701">
    <property type="entry name" value="HNOBA"/>
    <property type="match status" value="2"/>
</dbReference>
<keyword evidence="9" id="KW-0175">Coiled coil</keyword>
<evidence type="ECO:0000256" key="6">
    <source>
        <dbReference type="ARBA" id="ARBA00023239"/>
    </source>
</evidence>
<feature type="coiled-coil region" evidence="9">
    <location>
        <begin position="334"/>
        <end position="365"/>
    </location>
</feature>
<dbReference type="InterPro" id="IPR029787">
    <property type="entry name" value="Nucleotide_cyclase"/>
</dbReference>
<evidence type="ECO:0000256" key="9">
    <source>
        <dbReference type="SAM" id="Coils"/>
    </source>
</evidence>
<dbReference type="PROSITE" id="PS50125">
    <property type="entry name" value="GUANYLATE_CYCLASE_2"/>
    <property type="match status" value="1"/>
</dbReference>
<protein>
    <recommendedName>
        <fullName evidence="2">guanylate cyclase</fullName>
        <ecNumber evidence="2">4.6.1.2</ecNumber>
    </recommendedName>
</protein>
<dbReference type="Proteomes" id="UP000612055">
    <property type="component" value="Unassembled WGS sequence"/>
</dbReference>
<evidence type="ECO:0000256" key="5">
    <source>
        <dbReference type="ARBA" id="ARBA00023134"/>
    </source>
</evidence>
<dbReference type="InterPro" id="IPR024096">
    <property type="entry name" value="NO_sig/Golgi_transp_ligand-bd"/>
</dbReference>
<proteinExistence type="inferred from homology"/>
<evidence type="ECO:0000256" key="4">
    <source>
        <dbReference type="ARBA" id="ARBA00022741"/>
    </source>
</evidence>
<evidence type="ECO:0000256" key="1">
    <source>
        <dbReference type="ARBA" id="ARBA00004496"/>
    </source>
</evidence>
<dbReference type="PANTHER" id="PTHR45655:SF13">
    <property type="entry name" value="SOLUBLE GUANYLATE CYCLASE GCY-32-RELATED"/>
    <property type="match status" value="1"/>
</dbReference>
<comment type="subcellular location">
    <subcellularLocation>
        <location evidence="1">Cytoplasm</location>
    </subcellularLocation>
</comment>
<evidence type="ECO:0000313" key="12">
    <source>
        <dbReference type="EMBL" id="KAG2499523.1"/>
    </source>
</evidence>
<dbReference type="GO" id="GO:0019934">
    <property type="term" value="P:cGMP-mediated signaling"/>
    <property type="evidence" value="ECO:0007669"/>
    <property type="project" value="TreeGrafter"/>
</dbReference>
<evidence type="ECO:0000256" key="3">
    <source>
        <dbReference type="ARBA" id="ARBA00022490"/>
    </source>
</evidence>
<evidence type="ECO:0000259" key="11">
    <source>
        <dbReference type="PROSITE" id="PS50125"/>
    </source>
</evidence>
<feature type="compositionally biased region" description="Gly residues" evidence="10">
    <location>
        <begin position="832"/>
        <end position="843"/>
    </location>
</feature>
<dbReference type="SUPFAM" id="SSF55073">
    <property type="entry name" value="Nucleotide cyclase"/>
    <property type="match status" value="1"/>
</dbReference>
<dbReference type="GO" id="GO:0004383">
    <property type="term" value="F:guanylate cyclase activity"/>
    <property type="evidence" value="ECO:0007669"/>
    <property type="project" value="UniProtKB-EC"/>
</dbReference>
<dbReference type="InterPro" id="IPR018297">
    <property type="entry name" value="A/G_cyclase_CS"/>
</dbReference>
<dbReference type="FunFam" id="3.30.70.1230:FF:000053">
    <property type="entry name" value="Guanylate cyclase, putative"/>
    <property type="match status" value="1"/>
</dbReference>
<comment type="similarity">
    <text evidence="8">Belongs to the adenylyl cyclase class-4/guanylyl cyclase family.</text>
</comment>
<dbReference type="GO" id="GO:0008074">
    <property type="term" value="C:guanylate cyclase complex, soluble"/>
    <property type="evidence" value="ECO:0007669"/>
    <property type="project" value="TreeGrafter"/>
</dbReference>
<dbReference type="CDD" id="cd07302">
    <property type="entry name" value="CHD"/>
    <property type="match status" value="1"/>
</dbReference>
<feature type="region of interest" description="Disordered" evidence="10">
    <location>
        <begin position="859"/>
        <end position="890"/>
    </location>
</feature>
<feature type="compositionally biased region" description="Low complexity" evidence="10">
    <location>
        <begin position="934"/>
        <end position="944"/>
    </location>
</feature>
<keyword evidence="7" id="KW-0141">cGMP biosynthesis</keyword>
<keyword evidence="5" id="KW-0342">GTP-binding</keyword>
<organism evidence="12 13">
    <name type="scientific">Edaphochlamys debaryana</name>
    <dbReference type="NCBI Taxonomy" id="47281"/>
    <lineage>
        <taxon>Eukaryota</taxon>
        <taxon>Viridiplantae</taxon>
        <taxon>Chlorophyta</taxon>
        <taxon>core chlorophytes</taxon>
        <taxon>Chlorophyceae</taxon>
        <taxon>CS clade</taxon>
        <taxon>Chlamydomonadales</taxon>
        <taxon>Chlamydomonadales incertae sedis</taxon>
        <taxon>Edaphochlamys</taxon>
    </lineage>
</organism>
<evidence type="ECO:0000256" key="8">
    <source>
        <dbReference type="RuleBase" id="RU000405"/>
    </source>
</evidence>
<dbReference type="OrthoDB" id="6127067at2759"/>
<accession>A0A835YE09</accession>
<dbReference type="Gene3D" id="3.30.70.1230">
    <property type="entry name" value="Nucleotide cyclase"/>
    <property type="match status" value="1"/>
</dbReference>
<dbReference type="Gene3D" id="3.30.450.260">
    <property type="entry name" value="Haem NO binding associated domain"/>
    <property type="match status" value="1"/>
</dbReference>
<keyword evidence="3" id="KW-0963">Cytoplasm</keyword>
<dbReference type="EMBL" id="JAEHOE010000006">
    <property type="protein sequence ID" value="KAG2499523.1"/>
    <property type="molecule type" value="Genomic_DNA"/>
</dbReference>
<feature type="compositionally biased region" description="Low complexity" evidence="10">
    <location>
        <begin position="708"/>
        <end position="717"/>
    </location>
</feature>
<dbReference type="AlphaFoldDB" id="A0A835YE09"/>
<keyword evidence="4" id="KW-0547">Nucleotide-binding</keyword>
<feature type="region of interest" description="Disordered" evidence="10">
    <location>
        <begin position="934"/>
        <end position="1056"/>
    </location>
</feature>
<evidence type="ECO:0000256" key="10">
    <source>
        <dbReference type="SAM" id="MobiDB-lite"/>
    </source>
</evidence>